<sequence length="267" mass="29928">MYLLYLDDSGSPTDKSQQFFVMGGICVFERQTHWLDNHLTPIAARFDPAQPENVELHANPMRSGSDGWKRFSPSDRVQAVVDALHLLSSTQLRVKVFAAVIEKQLVPNSQHVIPMAFEAVATQFDGYLASRYHNKGEAARGLVIFDRADFENNVQFLSHHFKHAGHANGKLRNFAEVPLFIDSKASRLIQLADLVAYWIFRRDEAQDARGFDLIAPYLHSYGGQQHGLCEHVSAATKAKLMDLPAPQYPFPQPSGLGVVLPPVQQQH</sequence>
<evidence type="ECO:0000313" key="2">
    <source>
        <dbReference type="Proteomes" id="UP000317550"/>
    </source>
</evidence>
<dbReference type="Proteomes" id="UP000317550">
    <property type="component" value="Chromosome"/>
</dbReference>
<dbReference type="AlphaFoldDB" id="A0A516SKB7"/>
<dbReference type="RefSeq" id="WP_144279990.1">
    <property type="nucleotide sequence ID" value="NZ_CP041730.1"/>
</dbReference>
<gene>
    <name evidence="1" type="ORF">FNU76_20875</name>
</gene>
<proteinExistence type="predicted"/>
<reference evidence="2" key="1">
    <citation type="submission" date="2019-07" db="EMBL/GenBank/DDBJ databases">
        <title>Chitinimonas sp. nov., isolated from Ny-Alesund, arctica soil.</title>
        <authorList>
            <person name="Xu Q."/>
            <person name="Peng F."/>
        </authorList>
    </citation>
    <scope>NUCLEOTIDE SEQUENCE [LARGE SCALE GENOMIC DNA]</scope>
    <source>
        <strain evidence="2">R3-44</strain>
    </source>
</reference>
<evidence type="ECO:0000313" key="1">
    <source>
        <dbReference type="EMBL" id="QDQ28607.1"/>
    </source>
</evidence>
<dbReference type="OrthoDB" id="9800818at2"/>
<accession>A0A516SKB7</accession>
<keyword evidence="2" id="KW-1185">Reference proteome</keyword>
<dbReference type="Pfam" id="PF12686">
    <property type="entry name" value="DUF3800"/>
    <property type="match status" value="1"/>
</dbReference>
<dbReference type="InterPro" id="IPR024524">
    <property type="entry name" value="DUF3800"/>
</dbReference>
<dbReference type="EMBL" id="CP041730">
    <property type="protein sequence ID" value="QDQ28607.1"/>
    <property type="molecule type" value="Genomic_DNA"/>
</dbReference>
<dbReference type="KEGG" id="cari:FNU76_20875"/>
<organism evidence="1 2">
    <name type="scientific">Chitinimonas arctica</name>
    <dbReference type="NCBI Taxonomy" id="2594795"/>
    <lineage>
        <taxon>Bacteria</taxon>
        <taxon>Pseudomonadati</taxon>
        <taxon>Pseudomonadota</taxon>
        <taxon>Betaproteobacteria</taxon>
        <taxon>Neisseriales</taxon>
        <taxon>Chitinibacteraceae</taxon>
        <taxon>Chitinimonas</taxon>
    </lineage>
</organism>
<name>A0A516SKB7_9NEIS</name>
<protein>
    <submittedName>
        <fullName evidence="1">DUF3800 domain-containing protein</fullName>
    </submittedName>
</protein>